<feature type="transmembrane region" description="Helical" evidence="7">
    <location>
        <begin position="860"/>
        <end position="879"/>
    </location>
</feature>
<dbReference type="Proteomes" id="UP000264702">
    <property type="component" value="Unassembled WGS sequence"/>
</dbReference>
<evidence type="ECO:0000256" key="5">
    <source>
        <dbReference type="ARBA" id="ARBA00023136"/>
    </source>
</evidence>
<dbReference type="EMBL" id="QVQT01000001">
    <property type="protein sequence ID" value="RFU18144.1"/>
    <property type="molecule type" value="Genomic_DNA"/>
</dbReference>
<evidence type="ECO:0000259" key="9">
    <source>
        <dbReference type="Pfam" id="PF12704"/>
    </source>
</evidence>
<dbReference type="Pfam" id="PF12704">
    <property type="entry name" value="MacB_PCD"/>
    <property type="match status" value="2"/>
</dbReference>
<evidence type="ECO:0000256" key="2">
    <source>
        <dbReference type="ARBA" id="ARBA00022475"/>
    </source>
</evidence>
<dbReference type="PANTHER" id="PTHR30572">
    <property type="entry name" value="MEMBRANE COMPONENT OF TRANSPORTER-RELATED"/>
    <property type="match status" value="1"/>
</dbReference>
<keyword evidence="4 7" id="KW-1133">Transmembrane helix</keyword>
<feature type="transmembrane region" description="Helical" evidence="7">
    <location>
        <begin position="442"/>
        <end position="462"/>
    </location>
</feature>
<comment type="subcellular location">
    <subcellularLocation>
        <location evidence="1">Cell membrane</location>
        <topology evidence="1">Multi-pass membrane protein</topology>
    </subcellularLocation>
</comment>
<evidence type="ECO:0000256" key="1">
    <source>
        <dbReference type="ARBA" id="ARBA00004651"/>
    </source>
</evidence>
<dbReference type="InterPro" id="IPR050250">
    <property type="entry name" value="Macrolide_Exporter_MacB"/>
</dbReference>
<reference evidence="10 11" key="1">
    <citation type="submission" date="2018-08" db="EMBL/GenBank/DDBJ databases">
        <title>Acidipila sp. 4G-K13, an acidobacterium isolated from forest soil.</title>
        <authorList>
            <person name="Gao Z.-H."/>
            <person name="Qiu L.-H."/>
        </authorList>
    </citation>
    <scope>NUCLEOTIDE SEQUENCE [LARGE SCALE GENOMIC DNA]</scope>
    <source>
        <strain evidence="10 11">4G-K13</strain>
    </source>
</reference>
<dbReference type="NCBIfam" id="NF038403">
    <property type="entry name" value="perm_prefix_1"/>
    <property type="match status" value="1"/>
</dbReference>
<feature type="transmembrane region" description="Helical" evidence="7">
    <location>
        <begin position="492"/>
        <end position="516"/>
    </location>
</feature>
<feature type="domain" description="ABC3 transporter permease C-terminal" evidence="8">
    <location>
        <begin position="774"/>
        <end position="887"/>
    </location>
</feature>
<dbReference type="AlphaFoldDB" id="A0A372ITA3"/>
<organism evidence="10 11">
    <name type="scientific">Paracidobacterium acidisoli</name>
    <dbReference type="NCBI Taxonomy" id="2303751"/>
    <lineage>
        <taxon>Bacteria</taxon>
        <taxon>Pseudomonadati</taxon>
        <taxon>Acidobacteriota</taxon>
        <taxon>Terriglobia</taxon>
        <taxon>Terriglobales</taxon>
        <taxon>Acidobacteriaceae</taxon>
        <taxon>Paracidobacterium</taxon>
    </lineage>
</organism>
<dbReference type="Pfam" id="PF02687">
    <property type="entry name" value="FtsX"/>
    <property type="match status" value="2"/>
</dbReference>
<proteinExistence type="inferred from homology"/>
<gene>
    <name evidence="10" type="ORF">D0Y96_00750</name>
</gene>
<dbReference type="PANTHER" id="PTHR30572:SF4">
    <property type="entry name" value="ABC TRANSPORTER PERMEASE YTRF"/>
    <property type="match status" value="1"/>
</dbReference>
<accession>A0A372ITA3</accession>
<dbReference type="RefSeq" id="WP_117297277.1">
    <property type="nucleotide sequence ID" value="NZ_QVQT02000001.1"/>
</dbReference>
<sequence>MSIFRRISNLFSRGNLEREIQDELRSHLDMRTEENISAGMTLEQARRDALLRFGNPAVMQEKIVAEDAALTLESFFADVRYALRQLLRNRGFAAVAILTLSLGIGATTGIFSILNAWIIQPLPLKNPQQLVIFWRAAADVPNEPAYYFSWRDYLYFRERSHSFQSLGASFERGYTLTGSGEPASLHGGIASNSLFNTLGVTAFRGRLFLDDDNTGPPVAVISYALWTQRFHQSMSVLGESLTLNEKPFKVVGILPPGFSYRVLDQPHDIDVWTLIQAGDPQYKQDSVTAVAIIGRLNQGVTIAQAKPEIALLQAENDRHYPDIPKSTAYLSSLQQDNTREVRASLLVLGGAVGLLLLIACTNTASLIVGRNIQREKEFAIRAALGSSARRLLIQLLVENLVLYGISGALGLLIAFASVRGFVAWNPFGSLPAQPITVSLPVLAVAALLTVASGLIFGAYPAFRASRLNVNQALRSSSSGASAATGKLRSRNIIVLTQIALSVILLIGASLLLTTFLRLNSQPLGFNPADTHVINLALPHKRYSSDTQLTQFADRLSERLRALPGVDSVGMSYFLRLSDAGTDPFQIESRADLTAEHLPQATPITVGPGYFQAMGIATVAGRDFADSDVQATRPVAVINEEAVQRYFAGKNPIGEHIRIGDPKDPETQKNPWLEVVGIVASTKSTRYNQIAWESRPEVYTDYQQQQIHQYFANSDYTTMFFVVRTQPGVALGDAAIQKTIWSQDPNLPVGAVKSLGEMVAGLQTQPRIRARLLTVFAGLTLLLAAIGIYGVMAQSVAQRYREIGIRMALGADRQSVLALVLKQGITLTLAGVVLGTVLGLIAVRFMKTLLYGVTSTNPATYVGVAAVVCLVALVASFLPARRAASINPVRSLRTE</sequence>
<name>A0A372ITA3_9BACT</name>
<evidence type="ECO:0000313" key="10">
    <source>
        <dbReference type="EMBL" id="RFU18144.1"/>
    </source>
</evidence>
<feature type="transmembrane region" description="Helical" evidence="7">
    <location>
        <begin position="92"/>
        <end position="119"/>
    </location>
</feature>
<feature type="domain" description="MacB-like periplasmic core" evidence="9">
    <location>
        <begin position="498"/>
        <end position="733"/>
    </location>
</feature>
<feature type="transmembrane region" description="Helical" evidence="7">
    <location>
        <begin position="815"/>
        <end position="840"/>
    </location>
</feature>
<protein>
    <recommendedName>
        <fullName evidence="12">ABC transporter permease</fullName>
    </recommendedName>
</protein>
<feature type="domain" description="ABC3 transporter permease C-terminal" evidence="8">
    <location>
        <begin position="352"/>
        <end position="468"/>
    </location>
</feature>
<dbReference type="InterPro" id="IPR017800">
    <property type="entry name" value="ADOP"/>
</dbReference>
<dbReference type="GO" id="GO:0022857">
    <property type="term" value="F:transmembrane transporter activity"/>
    <property type="evidence" value="ECO:0007669"/>
    <property type="project" value="TreeGrafter"/>
</dbReference>
<feature type="transmembrane region" description="Helical" evidence="7">
    <location>
        <begin position="400"/>
        <end position="422"/>
    </location>
</feature>
<dbReference type="InterPro" id="IPR025857">
    <property type="entry name" value="MacB_PCD"/>
</dbReference>
<keyword evidence="5 7" id="KW-0472">Membrane</keyword>
<evidence type="ECO:0000259" key="8">
    <source>
        <dbReference type="Pfam" id="PF02687"/>
    </source>
</evidence>
<feature type="transmembrane region" description="Helical" evidence="7">
    <location>
        <begin position="771"/>
        <end position="795"/>
    </location>
</feature>
<dbReference type="OrthoDB" id="101889at2"/>
<keyword evidence="2" id="KW-1003">Cell membrane</keyword>
<dbReference type="NCBIfam" id="TIGR03434">
    <property type="entry name" value="ADOP"/>
    <property type="match status" value="1"/>
</dbReference>
<keyword evidence="11" id="KW-1185">Reference proteome</keyword>
<dbReference type="InterPro" id="IPR003838">
    <property type="entry name" value="ABC3_permease_C"/>
</dbReference>
<feature type="domain" description="MacB-like periplasmic core" evidence="9">
    <location>
        <begin position="94"/>
        <end position="309"/>
    </location>
</feature>
<evidence type="ECO:0000256" key="4">
    <source>
        <dbReference type="ARBA" id="ARBA00022989"/>
    </source>
</evidence>
<comment type="similarity">
    <text evidence="6">Belongs to the ABC-4 integral membrane protein family.</text>
</comment>
<dbReference type="GO" id="GO:0005886">
    <property type="term" value="C:plasma membrane"/>
    <property type="evidence" value="ECO:0007669"/>
    <property type="project" value="UniProtKB-SubCell"/>
</dbReference>
<evidence type="ECO:0000256" key="3">
    <source>
        <dbReference type="ARBA" id="ARBA00022692"/>
    </source>
</evidence>
<comment type="caution">
    <text evidence="10">The sequence shown here is derived from an EMBL/GenBank/DDBJ whole genome shotgun (WGS) entry which is preliminary data.</text>
</comment>
<evidence type="ECO:0000256" key="6">
    <source>
        <dbReference type="ARBA" id="ARBA00038076"/>
    </source>
</evidence>
<evidence type="ECO:0000256" key="7">
    <source>
        <dbReference type="SAM" id="Phobius"/>
    </source>
</evidence>
<evidence type="ECO:0008006" key="12">
    <source>
        <dbReference type="Google" id="ProtNLM"/>
    </source>
</evidence>
<evidence type="ECO:0000313" key="11">
    <source>
        <dbReference type="Proteomes" id="UP000264702"/>
    </source>
</evidence>
<feature type="transmembrane region" description="Helical" evidence="7">
    <location>
        <begin position="345"/>
        <end position="368"/>
    </location>
</feature>
<keyword evidence="3 7" id="KW-0812">Transmembrane</keyword>
<dbReference type="InterPro" id="IPR047928">
    <property type="entry name" value="Perm_prefix_1"/>
</dbReference>